<dbReference type="PANTHER" id="PTHR30193:SF37">
    <property type="entry name" value="INNER MEMBRANE ABC TRANSPORTER PERMEASE PROTEIN YCJO"/>
    <property type="match status" value="1"/>
</dbReference>
<evidence type="ECO:0000256" key="2">
    <source>
        <dbReference type="ARBA" id="ARBA00022448"/>
    </source>
</evidence>
<dbReference type="InterPro" id="IPR000515">
    <property type="entry name" value="MetI-like"/>
</dbReference>
<keyword evidence="4 7" id="KW-0812">Transmembrane</keyword>
<dbReference type="InterPro" id="IPR035906">
    <property type="entry name" value="MetI-like_sf"/>
</dbReference>
<evidence type="ECO:0000256" key="1">
    <source>
        <dbReference type="ARBA" id="ARBA00004651"/>
    </source>
</evidence>
<dbReference type="Gene3D" id="1.10.3720.10">
    <property type="entry name" value="MetI-like"/>
    <property type="match status" value="1"/>
</dbReference>
<comment type="similarity">
    <text evidence="7">Belongs to the binding-protein-dependent transport system permease family.</text>
</comment>
<proteinExistence type="inferred from homology"/>
<dbReference type="PANTHER" id="PTHR30193">
    <property type="entry name" value="ABC TRANSPORTER PERMEASE PROTEIN"/>
    <property type="match status" value="1"/>
</dbReference>
<dbReference type="PROSITE" id="PS50928">
    <property type="entry name" value="ABC_TM1"/>
    <property type="match status" value="1"/>
</dbReference>
<dbReference type="RefSeq" id="WP_040528853.1">
    <property type="nucleotide sequence ID" value="NZ_CABMOB010000001.1"/>
</dbReference>
<keyword evidence="2 7" id="KW-0813">Transport</keyword>
<dbReference type="CDD" id="cd06261">
    <property type="entry name" value="TM_PBP2"/>
    <property type="match status" value="1"/>
</dbReference>
<feature type="transmembrane region" description="Helical" evidence="7">
    <location>
        <begin position="308"/>
        <end position="331"/>
    </location>
</feature>
<dbReference type="EMBL" id="UGHD01000003">
    <property type="protein sequence ID" value="STO98438.1"/>
    <property type="molecule type" value="Genomic_DNA"/>
</dbReference>
<reference evidence="9 10" key="1">
    <citation type="submission" date="2018-06" db="EMBL/GenBank/DDBJ databases">
        <authorList>
            <consortium name="Pathogen Informatics"/>
            <person name="Doyle S."/>
        </authorList>
    </citation>
    <scope>NUCLEOTIDE SEQUENCE [LARGE SCALE GENOMIC DNA]</scope>
    <source>
        <strain evidence="9 10">NCTC11645</strain>
    </source>
</reference>
<gene>
    <name evidence="9" type="primary">ycjO_2</name>
    <name evidence="9" type="ORF">NCTC11645_03423</name>
</gene>
<dbReference type="InterPro" id="IPR051393">
    <property type="entry name" value="ABC_transporter_permease"/>
</dbReference>
<dbReference type="KEGG" id="gho:AL542_03470"/>
<feature type="transmembrane region" description="Helical" evidence="7">
    <location>
        <begin position="12"/>
        <end position="34"/>
    </location>
</feature>
<sequence length="343" mass="38315">MPHRTFISFMWPSLLVMFLLIALPIVSVFVQSLYVEHEQVVLETENCGPFGCTTTVAVDREATEKLREEEPLGRFNGADTYTNRSHLAFEELGQAWKTTSSVGAFFDRVMNLPFYKALVFTLAYTFIVTPLVIVLGMVVALCVNALPRLVKGPTIFLSLLPMIVTPLIGSLILFWMIDADGVIGATLQVWFNDDNLSLKASPTLTWLTIFIYGIWSSIPFSFIVFYAGLQTVPTDTLEASMIDGASRWETTRYVVIPHMAPLVTFVALMQMMDNFRVFEPIVGFAAEAHATSLSWLIYNDLRGTDSPLFGSAASTSMLTILGVAVLLMPVFMRTWRDFNRKSA</sequence>
<evidence type="ECO:0000256" key="4">
    <source>
        <dbReference type="ARBA" id="ARBA00022692"/>
    </source>
</evidence>
<evidence type="ECO:0000313" key="9">
    <source>
        <dbReference type="EMBL" id="STO98438.1"/>
    </source>
</evidence>
<dbReference type="Pfam" id="PF00528">
    <property type="entry name" value="BPD_transp_1"/>
    <property type="match status" value="1"/>
</dbReference>
<keyword evidence="5 7" id="KW-1133">Transmembrane helix</keyword>
<evidence type="ECO:0000256" key="5">
    <source>
        <dbReference type="ARBA" id="ARBA00022989"/>
    </source>
</evidence>
<evidence type="ECO:0000313" key="10">
    <source>
        <dbReference type="Proteomes" id="UP000254512"/>
    </source>
</evidence>
<evidence type="ECO:0000256" key="3">
    <source>
        <dbReference type="ARBA" id="ARBA00022475"/>
    </source>
</evidence>
<keyword evidence="6 7" id="KW-0472">Membrane</keyword>
<keyword evidence="3" id="KW-1003">Cell membrane</keyword>
<accession>A0A377J7T3</accession>
<feature type="domain" description="ABC transmembrane type-1" evidence="8">
    <location>
        <begin position="118"/>
        <end position="330"/>
    </location>
</feature>
<comment type="subcellular location">
    <subcellularLocation>
        <location evidence="1 7">Cell membrane</location>
        <topology evidence="1 7">Multi-pass membrane protein</topology>
    </subcellularLocation>
</comment>
<dbReference type="AlphaFoldDB" id="A0A377J7T3"/>
<organism evidence="9 10">
    <name type="scientific">Grimontia hollisae</name>
    <name type="common">Vibrio hollisae</name>
    <dbReference type="NCBI Taxonomy" id="673"/>
    <lineage>
        <taxon>Bacteria</taxon>
        <taxon>Pseudomonadati</taxon>
        <taxon>Pseudomonadota</taxon>
        <taxon>Gammaproteobacteria</taxon>
        <taxon>Vibrionales</taxon>
        <taxon>Vibrionaceae</taxon>
        <taxon>Grimontia</taxon>
    </lineage>
</organism>
<dbReference type="STRING" id="673.AL542_03470"/>
<feature type="transmembrane region" description="Helical" evidence="7">
    <location>
        <begin position="117"/>
        <end position="143"/>
    </location>
</feature>
<dbReference type="GeneID" id="58894950"/>
<name>A0A377J7T3_GRIHO</name>
<evidence type="ECO:0000256" key="6">
    <source>
        <dbReference type="ARBA" id="ARBA00023136"/>
    </source>
</evidence>
<feature type="transmembrane region" description="Helical" evidence="7">
    <location>
        <begin position="250"/>
        <end position="272"/>
    </location>
</feature>
<feature type="transmembrane region" description="Helical" evidence="7">
    <location>
        <begin position="155"/>
        <end position="177"/>
    </location>
</feature>
<dbReference type="Proteomes" id="UP000254512">
    <property type="component" value="Unassembled WGS sequence"/>
</dbReference>
<protein>
    <submittedName>
        <fullName evidence="9">Inner membrane ABC transporter permease protein ycjO</fullName>
    </submittedName>
</protein>
<dbReference type="GO" id="GO:0055085">
    <property type="term" value="P:transmembrane transport"/>
    <property type="evidence" value="ECO:0007669"/>
    <property type="project" value="InterPro"/>
</dbReference>
<evidence type="ECO:0000259" key="8">
    <source>
        <dbReference type="PROSITE" id="PS50928"/>
    </source>
</evidence>
<feature type="transmembrane region" description="Helical" evidence="7">
    <location>
        <begin position="204"/>
        <end position="229"/>
    </location>
</feature>
<dbReference type="GO" id="GO:0005886">
    <property type="term" value="C:plasma membrane"/>
    <property type="evidence" value="ECO:0007669"/>
    <property type="project" value="UniProtKB-SubCell"/>
</dbReference>
<dbReference type="SUPFAM" id="SSF161098">
    <property type="entry name" value="MetI-like"/>
    <property type="match status" value="1"/>
</dbReference>
<evidence type="ECO:0000256" key="7">
    <source>
        <dbReference type="RuleBase" id="RU363032"/>
    </source>
</evidence>